<accession>A0A132B214</accession>
<dbReference type="AlphaFoldDB" id="A0A132B214"/>
<gene>
    <name evidence="3" type="ORF">LY89DRAFT_603329</name>
</gene>
<dbReference type="GO" id="GO:0008270">
    <property type="term" value="F:zinc ion binding"/>
    <property type="evidence" value="ECO:0007669"/>
    <property type="project" value="InterPro"/>
</dbReference>
<evidence type="ECO:0000313" key="3">
    <source>
        <dbReference type="EMBL" id="KUJ06426.1"/>
    </source>
</evidence>
<dbReference type="Pfam" id="PF00172">
    <property type="entry name" value="Zn_clus"/>
    <property type="match status" value="1"/>
</dbReference>
<dbReference type="InterPro" id="IPR036864">
    <property type="entry name" value="Zn2-C6_fun-type_DNA-bd_sf"/>
</dbReference>
<dbReference type="InterPro" id="IPR053157">
    <property type="entry name" value="Sterol_Uptake_Regulator"/>
</dbReference>
<evidence type="ECO:0000256" key="1">
    <source>
        <dbReference type="ARBA" id="ARBA00023242"/>
    </source>
</evidence>
<keyword evidence="4" id="KW-1185">Reference proteome</keyword>
<organism evidence="3 4">
    <name type="scientific">Mollisia scopiformis</name>
    <name type="common">Conifer needle endophyte fungus</name>
    <name type="synonym">Phialocephala scopiformis</name>
    <dbReference type="NCBI Taxonomy" id="149040"/>
    <lineage>
        <taxon>Eukaryota</taxon>
        <taxon>Fungi</taxon>
        <taxon>Dikarya</taxon>
        <taxon>Ascomycota</taxon>
        <taxon>Pezizomycotina</taxon>
        <taxon>Leotiomycetes</taxon>
        <taxon>Helotiales</taxon>
        <taxon>Mollisiaceae</taxon>
        <taxon>Mollisia</taxon>
    </lineage>
</organism>
<dbReference type="EMBL" id="KQ947447">
    <property type="protein sequence ID" value="KUJ06426.1"/>
    <property type="molecule type" value="Genomic_DNA"/>
</dbReference>
<keyword evidence="1" id="KW-0539">Nucleus</keyword>
<dbReference type="FunCoup" id="A0A132B214">
    <property type="interactions" value="790"/>
</dbReference>
<evidence type="ECO:0000313" key="4">
    <source>
        <dbReference type="Proteomes" id="UP000070700"/>
    </source>
</evidence>
<feature type="domain" description="Zn(2)-C6 fungal-type" evidence="2">
    <location>
        <begin position="14"/>
        <end position="44"/>
    </location>
</feature>
<dbReference type="RefSeq" id="XP_018060781.1">
    <property type="nucleotide sequence ID" value="XM_018210295.1"/>
</dbReference>
<dbReference type="InterPro" id="IPR001138">
    <property type="entry name" value="Zn2Cys6_DnaBD"/>
</dbReference>
<protein>
    <recommendedName>
        <fullName evidence="2">Zn(2)-C6 fungal-type domain-containing protein</fullName>
    </recommendedName>
</protein>
<evidence type="ECO:0000259" key="2">
    <source>
        <dbReference type="PROSITE" id="PS50048"/>
    </source>
</evidence>
<dbReference type="OrthoDB" id="5386330at2759"/>
<dbReference type="KEGG" id="psco:LY89DRAFT_603329"/>
<proteinExistence type="predicted"/>
<dbReference type="InParanoid" id="A0A132B214"/>
<dbReference type="SMART" id="SM00066">
    <property type="entry name" value="GAL4"/>
    <property type="match status" value="1"/>
</dbReference>
<dbReference type="Proteomes" id="UP000070700">
    <property type="component" value="Unassembled WGS sequence"/>
</dbReference>
<reference evidence="3 4" key="1">
    <citation type="submission" date="2015-10" db="EMBL/GenBank/DDBJ databases">
        <title>Full genome of DAOMC 229536 Phialocephala scopiformis, a fungal endophyte of spruce producing the potent anti-insectan compound rugulosin.</title>
        <authorList>
            <consortium name="DOE Joint Genome Institute"/>
            <person name="Walker A.K."/>
            <person name="Frasz S.L."/>
            <person name="Seifert K.A."/>
            <person name="Miller J.D."/>
            <person name="Mondo S.J."/>
            <person name="Labutti K."/>
            <person name="Lipzen A."/>
            <person name="Dockter R."/>
            <person name="Kennedy M."/>
            <person name="Grigoriev I.V."/>
            <person name="Spatafora J.W."/>
        </authorList>
    </citation>
    <scope>NUCLEOTIDE SEQUENCE [LARGE SCALE GENOMIC DNA]</scope>
    <source>
        <strain evidence="3 4">CBS 120377</strain>
    </source>
</reference>
<dbReference type="PROSITE" id="PS50048">
    <property type="entry name" value="ZN2_CY6_FUNGAL_2"/>
    <property type="match status" value="1"/>
</dbReference>
<dbReference type="Gene3D" id="4.10.240.10">
    <property type="entry name" value="Zn(2)-C6 fungal-type DNA-binding domain"/>
    <property type="match status" value="1"/>
</dbReference>
<dbReference type="PROSITE" id="PS00463">
    <property type="entry name" value="ZN2_CY6_FUNGAL_1"/>
    <property type="match status" value="1"/>
</dbReference>
<dbReference type="GO" id="GO:0001228">
    <property type="term" value="F:DNA-binding transcription activator activity, RNA polymerase II-specific"/>
    <property type="evidence" value="ECO:0007669"/>
    <property type="project" value="TreeGrafter"/>
</dbReference>
<dbReference type="GeneID" id="28820021"/>
<name>A0A132B214_MOLSC</name>
<dbReference type="PANTHER" id="PTHR47784:SF5">
    <property type="entry name" value="STEROL UPTAKE CONTROL PROTEIN 2"/>
    <property type="match status" value="1"/>
</dbReference>
<sequence>MGETRRSHKKTRTGCTQCKRRRVKCDEGKPSCANCTKNKIQCSLDFLTPMTSSSRSLIIASSTSSYSPSLTPELSPSTFSPQTNELLHHYSTTLYLSLADNRTPRVWKVGMLQMGLEYPFLLSGIQAVSALHLASLLPNRKDEFYSLALSRESAALPSFRATLINPKPETIDAIFAFAGSIVYYVMASPEHFAGEKIDRCRIPTKNDDHPHWFQTMRGLMGLLMNHWNELLKGQFHDLLDSLPPGSDLAIDPPEDEHFGKLEGLFPNSTDDRKVEICREALKELRDTSAFSNESSGIRSIKSSIHMWAGRVSQEYMELVYERDPRALVILAHFCVLLKRNNHHWYSKGLGTGMLDNVRHALGEEWQPWIQWALDQPVSETEVEIIDT</sequence>
<dbReference type="SUPFAM" id="SSF57701">
    <property type="entry name" value="Zn2/Cys6 DNA-binding domain"/>
    <property type="match status" value="1"/>
</dbReference>
<dbReference type="CDD" id="cd00067">
    <property type="entry name" value="GAL4"/>
    <property type="match status" value="1"/>
</dbReference>
<dbReference type="PANTHER" id="PTHR47784">
    <property type="entry name" value="STEROL UPTAKE CONTROL PROTEIN 2"/>
    <property type="match status" value="1"/>
</dbReference>